<sequence length="707" mass="77038">MEDFKDKVVDIGANLTNRQFQRDLPQVLRRADDAGLDAILITGTSMRASRDALALVRRAQAKSKVKLFSTVGVHPHDAKDFDEDATLQEMRELITQNAGIAVAVGECGLDFNRDFSPRDKQERVFRAQVELACELQLPLFLHERDSHDVFVKVLTPFLEAKRLPPVVVHCFTGNEAELRRYLAMGFYIGLTGYVCMDSRGFKLRTMAAQIPLDKLLIETDAPFMYPYGNNTRARCEPKDLRAVVHTLASCYRESPSTIAAATTRNAHRFFALEKHEALRPANGFGTAGSHARPQRHEEKKTPAAPQATSKSPAKTEPSQVSAAGAVVIDGGSGEGGGQVIRISVALASVLKKKIRIHSIRSNRKVPGLRNQHVRTLQLAEKLTHGQVAGATLGSFEVIFDAEASRLEGGAVSADSETGGSVSLMIQGSLPAMLFSSAPSTLSLRGGTHVGFSPPVDFMQAPLTGLLARMGVEMDVQIKKRGFFPAGRGEITCTVTPLKQALRPIDISVADGVHVTKVYIRVTVNGESVSAELAQEFVAALKRDFHKHLPLSKETVIDEDVVVDVAAQAKPSFHRQGRQQRKSDAKSDRSNVSILTVIETSSGGVITVDRTEKDTPSYAAHKIVEKMAQHLNNEVCVDEHIADNLIIFMGLAEGTSRLRVPCKAHRSSQHLETALDLVAPMTGATYTVEENEKNALVTVHGSGYWPAK</sequence>
<dbReference type="InterPro" id="IPR023797">
    <property type="entry name" value="RNA3'_phos_cyclase_dom"/>
</dbReference>
<evidence type="ECO:0000313" key="6">
    <source>
        <dbReference type="Proteomes" id="UP000794436"/>
    </source>
</evidence>
<evidence type="ECO:0000256" key="3">
    <source>
        <dbReference type="SAM" id="MobiDB-lite"/>
    </source>
</evidence>
<comment type="caution">
    <text evidence="5">The sequence shown here is derived from an EMBL/GenBank/DDBJ whole genome shotgun (WGS) entry which is preliminary data.</text>
</comment>
<dbReference type="InterPro" id="IPR036553">
    <property type="entry name" value="RPTC_insert"/>
</dbReference>
<dbReference type="GO" id="GO:0003963">
    <property type="term" value="F:RNA-3'-phosphate cyclase activity"/>
    <property type="evidence" value="ECO:0007669"/>
    <property type="project" value="TreeGrafter"/>
</dbReference>
<dbReference type="PANTHER" id="PTHR11096:SF0">
    <property type="entry name" value="RNA 3'-TERMINAL PHOSPHATE CYCLASE"/>
    <property type="match status" value="1"/>
</dbReference>
<dbReference type="InterPro" id="IPR037136">
    <property type="entry name" value="RNA3'_phos_cyclase_dom_sf"/>
</dbReference>
<dbReference type="OrthoDB" id="413993at2759"/>
<dbReference type="InterPro" id="IPR032466">
    <property type="entry name" value="Metal_Hydrolase"/>
</dbReference>
<dbReference type="SUPFAM" id="SSF55205">
    <property type="entry name" value="EPT/RTPC-like"/>
    <property type="match status" value="1"/>
</dbReference>
<feature type="domain" description="RNA 3'-terminal phosphate cyclase" evidence="4">
    <location>
        <begin position="333"/>
        <end position="687"/>
    </location>
</feature>
<gene>
    <name evidence="5" type="ORF">Poli38472_005353</name>
</gene>
<keyword evidence="1" id="KW-0479">Metal-binding</keyword>
<dbReference type="InterPro" id="IPR000228">
    <property type="entry name" value="RNA3'_term_phos_cyc"/>
</dbReference>
<feature type="region of interest" description="Disordered" evidence="3">
    <location>
        <begin position="281"/>
        <end position="320"/>
    </location>
</feature>
<dbReference type="SUPFAM" id="SSF51556">
    <property type="entry name" value="Metallo-dependent hydrolases"/>
    <property type="match status" value="1"/>
</dbReference>
<evidence type="ECO:0000256" key="1">
    <source>
        <dbReference type="ARBA" id="ARBA00022723"/>
    </source>
</evidence>
<keyword evidence="6" id="KW-1185">Reference proteome</keyword>
<dbReference type="AlphaFoldDB" id="A0A8K1CHC2"/>
<protein>
    <recommendedName>
        <fullName evidence="4">RNA 3'-terminal phosphate cyclase domain-containing protein</fullName>
    </recommendedName>
</protein>
<dbReference type="Gene3D" id="3.65.10.20">
    <property type="entry name" value="RNA 3'-terminal phosphate cyclase domain"/>
    <property type="match status" value="1"/>
</dbReference>
<dbReference type="GO" id="GO:0006396">
    <property type="term" value="P:RNA processing"/>
    <property type="evidence" value="ECO:0007669"/>
    <property type="project" value="InterPro"/>
</dbReference>
<keyword evidence="2" id="KW-0378">Hydrolase</keyword>
<evidence type="ECO:0000256" key="2">
    <source>
        <dbReference type="ARBA" id="ARBA00022801"/>
    </source>
</evidence>
<organism evidence="5 6">
    <name type="scientific">Pythium oligandrum</name>
    <name type="common">Mycoparasitic fungus</name>
    <dbReference type="NCBI Taxonomy" id="41045"/>
    <lineage>
        <taxon>Eukaryota</taxon>
        <taxon>Sar</taxon>
        <taxon>Stramenopiles</taxon>
        <taxon>Oomycota</taxon>
        <taxon>Peronosporomycetes</taxon>
        <taxon>Pythiales</taxon>
        <taxon>Pythiaceae</taxon>
        <taxon>Pythium</taxon>
    </lineage>
</organism>
<dbReference type="Pfam" id="PF01026">
    <property type="entry name" value="TatD_DNase"/>
    <property type="match status" value="1"/>
</dbReference>
<dbReference type="InterPro" id="IPR001130">
    <property type="entry name" value="TatD-like"/>
</dbReference>
<dbReference type="Gene3D" id="3.30.360.20">
    <property type="entry name" value="RNA 3'-terminal phosphate cyclase, insert domain"/>
    <property type="match status" value="1"/>
</dbReference>
<dbReference type="InterPro" id="IPR013792">
    <property type="entry name" value="RNA3'P_cycl/enolpyr_Trfase_a/b"/>
</dbReference>
<evidence type="ECO:0000259" key="4">
    <source>
        <dbReference type="Pfam" id="PF01137"/>
    </source>
</evidence>
<dbReference type="GO" id="GO:0005634">
    <property type="term" value="C:nucleus"/>
    <property type="evidence" value="ECO:0007669"/>
    <property type="project" value="TreeGrafter"/>
</dbReference>
<dbReference type="FunFam" id="3.20.20.140:FF:000005">
    <property type="entry name" value="TatD family hydrolase"/>
    <property type="match status" value="1"/>
</dbReference>
<dbReference type="GO" id="GO:0046872">
    <property type="term" value="F:metal ion binding"/>
    <property type="evidence" value="ECO:0007669"/>
    <property type="project" value="UniProtKB-KW"/>
</dbReference>
<dbReference type="Pfam" id="PF01137">
    <property type="entry name" value="RTC"/>
    <property type="match status" value="1"/>
</dbReference>
<dbReference type="PANTHER" id="PTHR11096">
    <property type="entry name" value="RNA 3' TERMINAL PHOSPHATE CYCLASE"/>
    <property type="match status" value="1"/>
</dbReference>
<evidence type="ECO:0000313" key="5">
    <source>
        <dbReference type="EMBL" id="TMW62735.1"/>
    </source>
</evidence>
<accession>A0A8K1CHC2</accession>
<dbReference type="EMBL" id="SPLM01000073">
    <property type="protein sequence ID" value="TMW62735.1"/>
    <property type="molecule type" value="Genomic_DNA"/>
</dbReference>
<dbReference type="Gene3D" id="3.20.20.140">
    <property type="entry name" value="Metal-dependent hydrolases"/>
    <property type="match status" value="1"/>
</dbReference>
<feature type="compositionally biased region" description="Polar residues" evidence="3">
    <location>
        <begin position="306"/>
        <end position="320"/>
    </location>
</feature>
<dbReference type="CDD" id="cd01310">
    <property type="entry name" value="TatD_DNAse"/>
    <property type="match status" value="1"/>
</dbReference>
<proteinExistence type="predicted"/>
<name>A0A8K1CHC2_PYTOL</name>
<reference evidence="5" key="1">
    <citation type="submission" date="2019-03" db="EMBL/GenBank/DDBJ databases">
        <title>Long read genome sequence of the mycoparasitic Pythium oligandrum ATCC 38472 isolated from sugarbeet rhizosphere.</title>
        <authorList>
            <person name="Gaulin E."/>
        </authorList>
    </citation>
    <scope>NUCLEOTIDE SEQUENCE</scope>
    <source>
        <strain evidence="5">ATCC 38472_TT</strain>
    </source>
</reference>
<dbReference type="Proteomes" id="UP000794436">
    <property type="component" value="Unassembled WGS sequence"/>
</dbReference>
<dbReference type="GO" id="GO:0016788">
    <property type="term" value="F:hydrolase activity, acting on ester bonds"/>
    <property type="evidence" value="ECO:0007669"/>
    <property type="project" value="InterPro"/>
</dbReference>